<organism evidence="7 8">
    <name type="scientific">Zymoseptoria tritici (strain ST99CH_3D7)</name>
    <dbReference type="NCBI Taxonomy" id="1276538"/>
    <lineage>
        <taxon>Eukaryota</taxon>
        <taxon>Fungi</taxon>
        <taxon>Dikarya</taxon>
        <taxon>Ascomycota</taxon>
        <taxon>Pezizomycotina</taxon>
        <taxon>Dothideomycetes</taxon>
        <taxon>Dothideomycetidae</taxon>
        <taxon>Mycosphaerellales</taxon>
        <taxon>Mycosphaerellaceae</taxon>
        <taxon>Zymoseptoria</taxon>
    </lineage>
</organism>
<dbReference type="InterPro" id="IPR001841">
    <property type="entry name" value="Znf_RING"/>
</dbReference>
<dbReference type="InterPro" id="IPR013083">
    <property type="entry name" value="Znf_RING/FYVE/PHD"/>
</dbReference>
<evidence type="ECO:0000256" key="5">
    <source>
        <dbReference type="SAM" id="MobiDB-lite"/>
    </source>
</evidence>
<keyword evidence="1" id="KW-0479">Metal-binding</keyword>
<accession>A0A1X7RZQ4</accession>
<name>A0A1X7RZQ4_ZYMT9</name>
<feature type="region of interest" description="Disordered" evidence="5">
    <location>
        <begin position="309"/>
        <end position="335"/>
    </location>
</feature>
<evidence type="ECO:0000313" key="8">
    <source>
        <dbReference type="Proteomes" id="UP000215127"/>
    </source>
</evidence>
<dbReference type="Gene3D" id="3.30.40.10">
    <property type="entry name" value="Zinc/RING finger domain, C3HC4 (zinc finger)"/>
    <property type="match status" value="1"/>
</dbReference>
<dbReference type="SUPFAM" id="SSF57850">
    <property type="entry name" value="RING/U-box"/>
    <property type="match status" value="1"/>
</dbReference>
<evidence type="ECO:0000313" key="7">
    <source>
        <dbReference type="EMBL" id="SMQ52760.1"/>
    </source>
</evidence>
<evidence type="ECO:0000256" key="2">
    <source>
        <dbReference type="ARBA" id="ARBA00022771"/>
    </source>
</evidence>
<evidence type="ECO:0000259" key="6">
    <source>
        <dbReference type="PROSITE" id="PS50089"/>
    </source>
</evidence>
<keyword evidence="8" id="KW-1185">Reference proteome</keyword>
<dbReference type="GO" id="GO:0008270">
    <property type="term" value="F:zinc ion binding"/>
    <property type="evidence" value="ECO:0007669"/>
    <property type="project" value="UniProtKB-KW"/>
</dbReference>
<keyword evidence="3" id="KW-0862">Zinc</keyword>
<evidence type="ECO:0000256" key="3">
    <source>
        <dbReference type="ARBA" id="ARBA00022833"/>
    </source>
</evidence>
<reference evidence="7 8" key="1">
    <citation type="submission" date="2016-06" db="EMBL/GenBank/DDBJ databases">
        <authorList>
            <person name="Kjaerup R.B."/>
            <person name="Dalgaard T.S."/>
            <person name="Juul-Madsen H.R."/>
        </authorList>
    </citation>
    <scope>NUCLEOTIDE SEQUENCE [LARGE SCALE GENOMIC DNA]</scope>
</reference>
<dbReference type="InterPro" id="IPR018957">
    <property type="entry name" value="Znf_C3HC4_RING-type"/>
</dbReference>
<dbReference type="Proteomes" id="UP000215127">
    <property type="component" value="Chromosome 7"/>
</dbReference>
<evidence type="ECO:0000256" key="1">
    <source>
        <dbReference type="ARBA" id="ARBA00022723"/>
    </source>
</evidence>
<proteinExistence type="predicted"/>
<evidence type="ECO:0000256" key="4">
    <source>
        <dbReference type="PROSITE-ProRule" id="PRU00175"/>
    </source>
</evidence>
<gene>
    <name evidence="7" type="ORF">ZT3D7_G7913</name>
</gene>
<dbReference type="Pfam" id="PF00097">
    <property type="entry name" value="zf-C3HC4"/>
    <property type="match status" value="1"/>
</dbReference>
<dbReference type="EMBL" id="LT853698">
    <property type="protein sequence ID" value="SMQ52760.1"/>
    <property type="molecule type" value="Genomic_DNA"/>
</dbReference>
<feature type="region of interest" description="Disordered" evidence="5">
    <location>
        <begin position="50"/>
        <end position="69"/>
    </location>
</feature>
<dbReference type="AlphaFoldDB" id="A0A1X7RZQ4"/>
<dbReference type="PROSITE" id="PS50089">
    <property type="entry name" value="ZF_RING_2"/>
    <property type="match status" value="1"/>
</dbReference>
<dbReference type="STRING" id="1276538.A0A1X7RZQ4"/>
<protein>
    <recommendedName>
        <fullName evidence="6">RING-type domain-containing protein</fullName>
    </recommendedName>
</protein>
<keyword evidence="2 4" id="KW-0863">Zinc-finger</keyword>
<sequence>MPETSTSLNPWCSVTTFANTDSAEAHESPSLVFQDADGDHIQRPVPRSTRFHEEFDGPGMNDWEDGTRDGHLPTKIPIFADRKARRVSGLTDRFRGRLVPELRLHQLNRVNLQLERRQFESRYLGDHSDIDQDSPLLDFVSPMDPQAGDLPGGLPFELEVCPAMYTHDFRKPEATSYQHTLPPLLEASEEDLSSPLIPTEDNEALRSKCLADKKVEDALRAQHLADTCRLCHEPLTKAVKTPCGHICCKKCMKKAVRQERMCPWYGTEVRVEDVVRIETARMKTKSASEDPVSGWKLWYGELPLWKPAQRSAPEHHGHLPFSRPPEPHQNLPPLP</sequence>
<feature type="domain" description="RING-type" evidence="6">
    <location>
        <begin position="228"/>
        <end position="263"/>
    </location>
</feature>